<gene>
    <name evidence="7" type="ORF">U1T56_10725</name>
</gene>
<keyword evidence="7" id="KW-0032">Aminotransferase</keyword>
<evidence type="ECO:0000256" key="2">
    <source>
        <dbReference type="ARBA" id="ARBA00009236"/>
    </source>
</evidence>
<dbReference type="InterPro" id="IPR020578">
    <property type="entry name" value="Aminotrans_V_PyrdxlP_BS"/>
</dbReference>
<organism evidence="7 8">
    <name type="scientific">Benzoatithermus flavus</name>
    <dbReference type="NCBI Taxonomy" id="3108223"/>
    <lineage>
        <taxon>Bacteria</taxon>
        <taxon>Pseudomonadati</taxon>
        <taxon>Pseudomonadota</taxon>
        <taxon>Alphaproteobacteria</taxon>
        <taxon>Geminicoccales</taxon>
        <taxon>Geminicoccaceae</taxon>
        <taxon>Benzoatithermus</taxon>
    </lineage>
</organism>
<keyword evidence="8" id="KW-1185">Reference proteome</keyword>
<sequence>MPDKPGRIERGRHFLQLPGPTPVPERVLRAMQRAGNDFAEPRFAALTRSCLHDLGRVFATEGEVFAFSANGHGAWELALVNFLEPGDTVLVPGTGQFSRSWAEMARRLGFSVIELPADWRRAADVAAVEQALAEDRERRIKAVLAVHTETATGTRSDLVAIRGALDRTAHPALFFADAIASLAVEPFAMDDWGIDVALAASQKGLMLPPGLAFLAVGRKAMAVAERCRYPRRYWDLQFRRGPESYMWWHGTPPVQMIWGLREALDMLLEEGLEQVIARHRRLAEAVRRCVEAWSAPGTLALNAVNPAERANAVTTVLTAAGTYPDRLRRVCRDSLAISLGAGLGELAGKAFRIGHLGDLNAPTVLGALAGIEVAMRVCGIPYGPGGLDAAVAWLAATASPD</sequence>
<dbReference type="InterPro" id="IPR024169">
    <property type="entry name" value="SP_NH2Trfase/AEP_transaminase"/>
</dbReference>
<reference evidence="7 8" key="1">
    <citation type="submission" date="2024-01" db="EMBL/GenBank/DDBJ databases">
        <title>Multi-omics insights into the function and evolution of sodium benzoate biodegradation pathways in Benzoatithermus flavus gen. nov., sp. nov. from hot spring.</title>
        <authorList>
            <person name="Hu C.-J."/>
            <person name="Li W.-J."/>
        </authorList>
    </citation>
    <scope>NUCLEOTIDE SEQUENCE [LARGE SCALE GENOMIC DNA]</scope>
    <source>
        <strain evidence="7 8">SYSU G07066</strain>
    </source>
</reference>
<comment type="caution">
    <text evidence="7">The sequence shown here is derived from an EMBL/GenBank/DDBJ whole genome shotgun (WGS) entry which is preliminary data.</text>
</comment>
<dbReference type="Pfam" id="PF00266">
    <property type="entry name" value="Aminotran_5"/>
    <property type="match status" value="1"/>
</dbReference>
<comment type="similarity">
    <text evidence="2 4">Belongs to the class-V pyridoxal-phosphate-dependent aminotransferase family.</text>
</comment>
<accession>A0ABU8XUJ4</accession>
<dbReference type="Gene3D" id="3.40.640.10">
    <property type="entry name" value="Type I PLP-dependent aspartate aminotransferase-like (Major domain)"/>
    <property type="match status" value="1"/>
</dbReference>
<dbReference type="PIRSF" id="PIRSF000524">
    <property type="entry name" value="SPT"/>
    <property type="match status" value="1"/>
</dbReference>
<dbReference type="InterPro" id="IPR000192">
    <property type="entry name" value="Aminotrans_V_dom"/>
</dbReference>
<dbReference type="GO" id="GO:0008483">
    <property type="term" value="F:transaminase activity"/>
    <property type="evidence" value="ECO:0007669"/>
    <property type="project" value="UniProtKB-KW"/>
</dbReference>
<protein>
    <submittedName>
        <fullName evidence="7">Aminotransferase class V-fold PLP-dependent enzyme</fullName>
    </submittedName>
</protein>
<evidence type="ECO:0000259" key="6">
    <source>
        <dbReference type="Pfam" id="PF00266"/>
    </source>
</evidence>
<evidence type="ECO:0000256" key="5">
    <source>
        <dbReference type="RuleBase" id="RU004504"/>
    </source>
</evidence>
<name>A0ABU8XUJ4_9PROT</name>
<dbReference type="PROSITE" id="PS00595">
    <property type="entry name" value="AA_TRANSFER_CLASS_5"/>
    <property type="match status" value="1"/>
</dbReference>
<dbReference type="InterPro" id="IPR015421">
    <property type="entry name" value="PyrdxlP-dep_Trfase_major"/>
</dbReference>
<evidence type="ECO:0000256" key="1">
    <source>
        <dbReference type="ARBA" id="ARBA00001933"/>
    </source>
</evidence>
<comment type="cofactor">
    <cofactor evidence="1 5">
        <name>pyridoxal 5'-phosphate</name>
        <dbReference type="ChEBI" id="CHEBI:597326"/>
    </cofactor>
</comment>
<dbReference type="InterPro" id="IPR015422">
    <property type="entry name" value="PyrdxlP-dep_Trfase_small"/>
</dbReference>
<dbReference type="PANTHER" id="PTHR21152">
    <property type="entry name" value="AMINOTRANSFERASE CLASS V"/>
    <property type="match status" value="1"/>
</dbReference>
<evidence type="ECO:0000256" key="3">
    <source>
        <dbReference type="ARBA" id="ARBA00022898"/>
    </source>
</evidence>
<keyword evidence="7" id="KW-0808">Transferase</keyword>
<dbReference type="InterPro" id="IPR015424">
    <property type="entry name" value="PyrdxlP-dep_Trfase"/>
</dbReference>
<dbReference type="Gene3D" id="3.90.1150.10">
    <property type="entry name" value="Aspartate Aminotransferase, domain 1"/>
    <property type="match status" value="1"/>
</dbReference>
<feature type="domain" description="Aminotransferase class V" evidence="6">
    <location>
        <begin position="67"/>
        <end position="341"/>
    </location>
</feature>
<evidence type="ECO:0000313" key="8">
    <source>
        <dbReference type="Proteomes" id="UP001375743"/>
    </source>
</evidence>
<evidence type="ECO:0000256" key="4">
    <source>
        <dbReference type="RuleBase" id="RU004075"/>
    </source>
</evidence>
<keyword evidence="3" id="KW-0663">Pyridoxal phosphate</keyword>
<evidence type="ECO:0000313" key="7">
    <source>
        <dbReference type="EMBL" id="MEK0083627.1"/>
    </source>
</evidence>
<dbReference type="RefSeq" id="WP_418159477.1">
    <property type="nucleotide sequence ID" value="NZ_JBBLZC010000009.1"/>
</dbReference>
<dbReference type="SUPFAM" id="SSF53383">
    <property type="entry name" value="PLP-dependent transferases"/>
    <property type="match status" value="1"/>
</dbReference>
<dbReference type="PANTHER" id="PTHR21152:SF40">
    <property type="entry name" value="ALANINE--GLYOXYLATE AMINOTRANSFERASE"/>
    <property type="match status" value="1"/>
</dbReference>
<dbReference type="Proteomes" id="UP001375743">
    <property type="component" value="Unassembled WGS sequence"/>
</dbReference>
<proteinExistence type="inferred from homology"/>
<dbReference type="EMBL" id="JBBLZC010000009">
    <property type="protein sequence ID" value="MEK0083627.1"/>
    <property type="molecule type" value="Genomic_DNA"/>
</dbReference>